<comment type="function">
    <text evidence="16">Glucanases play a role in cell expansion during growth, in cell-cell fusion during mating, and in spore release during sporulation. This enzyme may be involved in beta-glucan degradation. Active on laminarin and lichenan.</text>
</comment>
<keyword evidence="22" id="KW-1185">Reference proteome</keyword>
<dbReference type="AlphaFoldDB" id="A0A409VCZ5"/>
<dbReference type="Proteomes" id="UP000284842">
    <property type="component" value="Unassembled WGS sequence"/>
</dbReference>
<feature type="chain" id="PRO_5019342696" description="glucan endo-1,3-beta-D-glucosidase" evidence="20">
    <location>
        <begin position="20"/>
        <end position="600"/>
    </location>
</feature>
<evidence type="ECO:0000256" key="2">
    <source>
        <dbReference type="ARBA" id="ARBA00004191"/>
    </source>
</evidence>
<dbReference type="Gene3D" id="3.20.20.80">
    <property type="entry name" value="Glycosidases"/>
    <property type="match status" value="4"/>
</dbReference>
<dbReference type="OrthoDB" id="941679at2759"/>
<dbReference type="EC" id="3.2.1.39" evidence="5"/>
<evidence type="ECO:0000256" key="8">
    <source>
        <dbReference type="ARBA" id="ARBA00022525"/>
    </source>
</evidence>
<evidence type="ECO:0000313" key="21">
    <source>
        <dbReference type="EMBL" id="PPQ63245.1"/>
    </source>
</evidence>
<evidence type="ECO:0000256" key="16">
    <source>
        <dbReference type="ARBA" id="ARBA00037649"/>
    </source>
</evidence>
<evidence type="ECO:0000256" key="14">
    <source>
        <dbReference type="ARBA" id="ARBA00023316"/>
    </source>
</evidence>
<evidence type="ECO:0000256" key="6">
    <source>
        <dbReference type="ARBA" id="ARBA00022475"/>
    </source>
</evidence>
<dbReference type="STRING" id="181874.A0A409VCZ5"/>
<keyword evidence="14" id="KW-0961">Cell wall biogenesis/degradation</keyword>
<evidence type="ECO:0000256" key="3">
    <source>
        <dbReference type="ARBA" id="ARBA00004401"/>
    </source>
</evidence>
<evidence type="ECO:0000256" key="4">
    <source>
        <dbReference type="ARBA" id="ARBA00008773"/>
    </source>
</evidence>
<keyword evidence="8" id="KW-0964">Secreted</keyword>
<dbReference type="GO" id="GO:0005576">
    <property type="term" value="C:extracellular region"/>
    <property type="evidence" value="ECO:0007669"/>
    <property type="project" value="TreeGrafter"/>
</dbReference>
<dbReference type="GO" id="GO:0009277">
    <property type="term" value="C:fungal-type cell wall"/>
    <property type="evidence" value="ECO:0007669"/>
    <property type="project" value="TreeGrafter"/>
</dbReference>
<evidence type="ECO:0000256" key="11">
    <source>
        <dbReference type="ARBA" id="ARBA00023136"/>
    </source>
</evidence>
<evidence type="ECO:0000256" key="15">
    <source>
        <dbReference type="ARBA" id="ARBA00023326"/>
    </source>
</evidence>
<comment type="subcellular location">
    <subcellularLocation>
        <location evidence="3">Cell membrane</location>
        <topology evidence="3">Single-pass type II membrane protein</topology>
    </subcellularLocation>
    <subcellularLocation>
        <location evidence="2">Secreted</location>
        <location evidence="2">Cell wall</location>
    </subcellularLocation>
</comment>
<comment type="catalytic activity">
    <reaction evidence="1">
        <text>Hydrolysis of (1-&gt;3)-beta-D-glucosidic linkages in (1-&gt;3)-beta-D-glucans.</text>
        <dbReference type="EC" id="3.2.1.39"/>
    </reaction>
</comment>
<comment type="caution">
    <text evidence="21">The sequence shown here is derived from an EMBL/GenBank/DDBJ whole genome shotgun (WGS) entry which is preliminary data.</text>
</comment>
<keyword evidence="13" id="KW-0119">Carbohydrate metabolism</keyword>
<evidence type="ECO:0000313" key="22">
    <source>
        <dbReference type="Proteomes" id="UP000284842"/>
    </source>
</evidence>
<keyword evidence="10" id="KW-0378">Hydrolase</keyword>
<dbReference type="InterPro" id="IPR050732">
    <property type="entry name" value="Beta-glucan_modifiers"/>
</dbReference>
<dbReference type="PANTHER" id="PTHR16631">
    <property type="entry name" value="GLUCAN 1,3-BETA-GLUCOSIDASE"/>
    <property type="match status" value="1"/>
</dbReference>
<evidence type="ECO:0000256" key="12">
    <source>
        <dbReference type="ARBA" id="ARBA00023180"/>
    </source>
</evidence>
<dbReference type="InterPro" id="IPR017853">
    <property type="entry name" value="GH"/>
</dbReference>
<keyword evidence="9 20" id="KW-0732">Signal</keyword>
<feature type="signal peptide" evidence="20">
    <location>
        <begin position="1"/>
        <end position="19"/>
    </location>
</feature>
<dbReference type="GO" id="GO:0042973">
    <property type="term" value="F:glucan endo-1,3-beta-D-glucosidase activity"/>
    <property type="evidence" value="ECO:0007669"/>
    <property type="project" value="UniProtKB-EC"/>
</dbReference>
<evidence type="ECO:0000256" key="13">
    <source>
        <dbReference type="ARBA" id="ARBA00023277"/>
    </source>
</evidence>
<evidence type="ECO:0000256" key="19">
    <source>
        <dbReference type="RuleBase" id="RU004335"/>
    </source>
</evidence>
<proteinExistence type="inferred from homology"/>
<dbReference type="InParanoid" id="A0A409VCZ5"/>
<evidence type="ECO:0000256" key="1">
    <source>
        <dbReference type="ARBA" id="ARBA00000382"/>
    </source>
</evidence>
<accession>A0A409VCZ5</accession>
<dbReference type="GO" id="GO:0009986">
    <property type="term" value="C:cell surface"/>
    <property type="evidence" value="ECO:0007669"/>
    <property type="project" value="TreeGrafter"/>
</dbReference>
<protein>
    <recommendedName>
        <fullName evidence="5">glucan endo-1,3-beta-D-glucosidase</fullName>
        <ecNumber evidence="5">3.2.1.39</ecNumber>
    </recommendedName>
    <alternativeName>
        <fullName evidence="18">Endo-1,3-beta-glucanase btgC</fullName>
    </alternativeName>
    <alternativeName>
        <fullName evidence="17">Laminarinase btgC</fullName>
    </alternativeName>
</protein>
<dbReference type="EMBL" id="NHTK01006128">
    <property type="protein sequence ID" value="PPQ63245.1"/>
    <property type="molecule type" value="Genomic_DNA"/>
</dbReference>
<evidence type="ECO:0000256" key="20">
    <source>
        <dbReference type="SAM" id="SignalP"/>
    </source>
</evidence>
<dbReference type="SUPFAM" id="SSF51445">
    <property type="entry name" value="(Trans)glycosidases"/>
    <property type="match status" value="2"/>
</dbReference>
<dbReference type="PANTHER" id="PTHR16631:SF17">
    <property type="entry name" value="GLUCAN ENDO-1,3-BETA-GLUCOSIDASE BTGC"/>
    <property type="match status" value="1"/>
</dbReference>
<gene>
    <name evidence="21" type="ORF">CVT24_005705</name>
</gene>
<keyword evidence="11" id="KW-0472">Membrane</keyword>
<dbReference type="GO" id="GO:0000272">
    <property type="term" value="P:polysaccharide catabolic process"/>
    <property type="evidence" value="ECO:0007669"/>
    <property type="project" value="UniProtKB-KW"/>
</dbReference>
<dbReference type="Pfam" id="PF00332">
    <property type="entry name" value="Glyco_hydro_17"/>
    <property type="match status" value="2"/>
</dbReference>
<dbReference type="GO" id="GO:0071555">
    <property type="term" value="P:cell wall organization"/>
    <property type="evidence" value="ECO:0007669"/>
    <property type="project" value="UniProtKB-KW"/>
</dbReference>
<dbReference type="InterPro" id="IPR000490">
    <property type="entry name" value="Glyco_hydro_17"/>
</dbReference>
<keyword evidence="7" id="KW-0134">Cell wall</keyword>
<dbReference type="GO" id="GO:0005886">
    <property type="term" value="C:plasma membrane"/>
    <property type="evidence" value="ECO:0007669"/>
    <property type="project" value="UniProtKB-SubCell"/>
</dbReference>
<sequence>MLSLPLLLISLVFTNFVFAKTNFQGVTASNSRSGTSSFTCRTAAQWNTLANDLKNNGFKSLRLVGFDTAACNALDLASSAAASAGLTILAGIFYNGPVSSSNGAIDADVQTFIKAVQKFGAGRYIGLTVGNEVSDSPANIINKVNQVRSTLRAAGINTPVSTVHNWVTVRSNSLFCQGDFVGANAHAFFDGNVNSGQTGDFVFKTVVPQLKSLCPGKKIMITESGWPSRGNNNGAAVASLADERNALLNLNCACRDDTSVSVFAFEYDDSNWKQENENERSFGMFGKFNFNGDWNNMANDLRNNGFQSLRILGFDCNALDMASSAAASAGLSVLAGIFYNGPVSSANGNIDADVQTFINMVRKYGAGRYVGLTVGNEVADSPANIINKVNQVRSTLRSAGINTPVSTVHNWVTVRSNSLFCQGDFVGANAHAFYDGNVNSGQTGDFVFKTVVPQLHSLCPGKKLIITESGWPSRGNPNGAAQASVGDERNALLNLNCACRDDTSVSVYAFEYDDQNWKPDNENERSFGIFGKFDLNEYKDAADDGNYHNQILKLEASIRNYFQVELSKSQLAGRDMSPNDPNTTTLSQVAAALKTDSMEG</sequence>
<evidence type="ECO:0000256" key="5">
    <source>
        <dbReference type="ARBA" id="ARBA00012780"/>
    </source>
</evidence>
<evidence type="ECO:0000256" key="10">
    <source>
        <dbReference type="ARBA" id="ARBA00022801"/>
    </source>
</evidence>
<name>A0A409VCZ5_9AGAR</name>
<evidence type="ECO:0000256" key="7">
    <source>
        <dbReference type="ARBA" id="ARBA00022512"/>
    </source>
</evidence>
<evidence type="ECO:0000256" key="17">
    <source>
        <dbReference type="ARBA" id="ARBA00042373"/>
    </source>
</evidence>
<reference evidence="21 22" key="1">
    <citation type="journal article" date="2018" name="Evol. Lett.">
        <title>Horizontal gene cluster transfer increased hallucinogenic mushroom diversity.</title>
        <authorList>
            <person name="Reynolds H.T."/>
            <person name="Vijayakumar V."/>
            <person name="Gluck-Thaler E."/>
            <person name="Korotkin H.B."/>
            <person name="Matheny P.B."/>
            <person name="Slot J.C."/>
        </authorList>
    </citation>
    <scope>NUCLEOTIDE SEQUENCE [LARGE SCALE GENOMIC DNA]</scope>
    <source>
        <strain evidence="21 22">2629</strain>
    </source>
</reference>
<evidence type="ECO:0000256" key="9">
    <source>
        <dbReference type="ARBA" id="ARBA00022729"/>
    </source>
</evidence>
<keyword evidence="6" id="KW-1003">Cell membrane</keyword>
<keyword evidence="15" id="KW-0624">Polysaccharide degradation</keyword>
<evidence type="ECO:0000256" key="18">
    <source>
        <dbReference type="ARBA" id="ARBA00043078"/>
    </source>
</evidence>
<keyword evidence="12" id="KW-0325">Glycoprotein</keyword>
<organism evidence="21 22">
    <name type="scientific">Panaeolus cyanescens</name>
    <dbReference type="NCBI Taxonomy" id="181874"/>
    <lineage>
        <taxon>Eukaryota</taxon>
        <taxon>Fungi</taxon>
        <taxon>Dikarya</taxon>
        <taxon>Basidiomycota</taxon>
        <taxon>Agaricomycotina</taxon>
        <taxon>Agaricomycetes</taxon>
        <taxon>Agaricomycetidae</taxon>
        <taxon>Agaricales</taxon>
        <taxon>Agaricineae</taxon>
        <taxon>Galeropsidaceae</taxon>
        <taxon>Panaeolus</taxon>
    </lineage>
</organism>
<comment type="similarity">
    <text evidence="4 19">Belongs to the glycosyl hydrolase 17 family.</text>
</comment>